<comment type="caution">
    <text evidence="2">The sequence shown here is derived from an EMBL/GenBank/DDBJ whole genome shotgun (WGS) entry which is preliminary data.</text>
</comment>
<sequence>MKRFSWLLVLVLLAACNDEPAIVKKDDKPENPAKDPKIVEQESDEQESKEFIEFTLPDEEVLINLEMVPILDAYLQGVENRDQTIEDMDMQHINADNRNLYLLEFSCTDGLCSYLLLDRTNKNQTYLVADLAKSVSIKLSPDSSKILFHFNREQSELPASNIVVFHLDKWKSMPLANVTGEEDVLDYTWTVLTAKWADNDRIKATIPDMDSRSDEAIQQWENNGRLTKEVEFTLDTDN</sequence>
<evidence type="ECO:0000313" key="2">
    <source>
        <dbReference type="EMBL" id="MFD2761991.1"/>
    </source>
</evidence>
<evidence type="ECO:0008006" key="4">
    <source>
        <dbReference type="Google" id="ProtNLM"/>
    </source>
</evidence>
<evidence type="ECO:0000256" key="1">
    <source>
        <dbReference type="SAM" id="MobiDB-lite"/>
    </source>
</evidence>
<dbReference type="EMBL" id="JBHUNA010000033">
    <property type="protein sequence ID" value="MFD2761991.1"/>
    <property type="molecule type" value="Genomic_DNA"/>
</dbReference>
<gene>
    <name evidence="2" type="ORF">ACFSUO_13615</name>
</gene>
<reference evidence="3" key="1">
    <citation type="journal article" date="2019" name="Int. J. Syst. Evol. Microbiol.">
        <title>The Global Catalogue of Microorganisms (GCM) 10K type strain sequencing project: providing services to taxonomists for standard genome sequencing and annotation.</title>
        <authorList>
            <consortium name="The Broad Institute Genomics Platform"/>
            <consortium name="The Broad Institute Genome Sequencing Center for Infectious Disease"/>
            <person name="Wu L."/>
            <person name="Ma J."/>
        </authorList>
    </citation>
    <scope>NUCLEOTIDE SEQUENCE [LARGE SCALE GENOMIC DNA]</scope>
    <source>
        <strain evidence="3">TISTR 1535</strain>
    </source>
</reference>
<evidence type="ECO:0000313" key="3">
    <source>
        <dbReference type="Proteomes" id="UP001597502"/>
    </source>
</evidence>
<keyword evidence="3" id="KW-1185">Reference proteome</keyword>
<feature type="region of interest" description="Disordered" evidence="1">
    <location>
        <begin position="23"/>
        <end position="46"/>
    </location>
</feature>
<name>A0ABW5V982_9BACI</name>
<organism evidence="2 3">
    <name type="scientific">Lentibacillus juripiscarius</name>
    <dbReference type="NCBI Taxonomy" id="257446"/>
    <lineage>
        <taxon>Bacteria</taxon>
        <taxon>Bacillati</taxon>
        <taxon>Bacillota</taxon>
        <taxon>Bacilli</taxon>
        <taxon>Bacillales</taxon>
        <taxon>Bacillaceae</taxon>
        <taxon>Lentibacillus</taxon>
    </lineage>
</organism>
<protein>
    <recommendedName>
        <fullName evidence="4">Lipoprotein</fullName>
    </recommendedName>
</protein>
<proteinExistence type="predicted"/>
<accession>A0ABW5V982</accession>
<dbReference type="Proteomes" id="UP001597502">
    <property type="component" value="Unassembled WGS sequence"/>
</dbReference>
<dbReference type="PROSITE" id="PS51257">
    <property type="entry name" value="PROKAR_LIPOPROTEIN"/>
    <property type="match status" value="1"/>
</dbReference>
<dbReference type="RefSeq" id="WP_382395049.1">
    <property type="nucleotide sequence ID" value="NZ_JBHUNA010000033.1"/>
</dbReference>